<dbReference type="InterPro" id="IPR039425">
    <property type="entry name" value="RNA_pol_sigma-70-like"/>
</dbReference>
<feature type="compositionally biased region" description="Polar residues" evidence="5">
    <location>
        <begin position="1"/>
        <end position="17"/>
    </location>
</feature>
<dbReference type="RefSeq" id="WP_346762710.1">
    <property type="nucleotide sequence ID" value="NZ_JAUJEB010000015.1"/>
</dbReference>
<dbReference type="PANTHER" id="PTHR43133">
    <property type="entry name" value="RNA POLYMERASE ECF-TYPE SIGMA FACTO"/>
    <property type="match status" value="1"/>
</dbReference>
<evidence type="ECO:0000313" key="7">
    <source>
        <dbReference type="Proteomes" id="UP001172083"/>
    </source>
</evidence>
<reference evidence="6" key="1">
    <citation type="submission" date="2023-06" db="EMBL/GenBank/DDBJ databases">
        <title>Genomic of Agaribacillus aureum.</title>
        <authorList>
            <person name="Wang G."/>
        </authorList>
    </citation>
    <scope>NUCLEOTIDE SEQUENCE</scope>
    <source>
        <strain evidence="6">BMA12</strain>
    </source>
</reference>
<evidence type="ECO:0000256" key="5">
    <source>
        <dbReference type="SAM" id="MobiDB-lite"/>
    </source>
</evidence>
<protein>
    <submittedName>
        <fullName evidence="6">Sigma-70 family RNA polymerase sigma factor</fullName>
    </submittedName>
</protein>
<dbReference type="SUPFAM" id="SSF88659">
    <property type="entry name" value="Sigma3 and sigma4 domains of RNA polymerase sigma factors"/>
    <property type="match status" value="1"/>
</dbReference>
<evidence type="ECO:0000256" key="4">
    <source>
        <dbReference type="ARBA" id="ARBA00023163"/>
    </source>
</evidence>
<name>A0ABT8LHT0_9BACT</name>
<proteinExistence type="inferred from homology"/>
<feature type="region of interest" description="Disordered" evidence="5">
    <location>
        <begin position="1"/>
        <end position="25"/>
    </location>
</feature>
<sequence>MPNTNPNKTLPIQNHPQPANRVEEKGGFDTKSDLEIWRDFKRGNESAFTYIYQQYFKKLYRYSSQFIEDTELIKDCIQDLFIALRKNRKNLSDTTSIKLYLFKSIKRKVIATSKRLLTNSSSYYKYAGYDFKVVLSTEHLMINRQLEEEKRIQLNQALKKISKRQREAIYYYFYENMSYPQVMEMMELKSVKSARNLVYKALKVLKLEVDLPRP</sequence>
<evidence type="ECO:0000256" key="2">
    <source>
        <dbReference type="ARBA" id="ARBA00023015"/>
    </source>
</evidence>
<dbReference type="InterPro" id="IPR013324">
    <property type="entry name" value="RNA_pol_sigma_r3/r4-like"/>
</dbReference>
<gene>
    <name evidence="6" type="ORF">QQ020_35195</name>
</gene>
<comment type="similarity">
    <text evidence="1">Belongs to the sigma-70 factor family. ECF subfamily.</text>
</comment>
<dbReference type="InterPro" id="IPR014284">
    <property type="entry name" value="RNA_pol_sigma-70_dom"/>
</dbReference>
<dbReference type="InterPro" id="IPR013325">
    <property type="entry name" value="RNA_pol_sigma_r2"/>
</dbReference>
<dbReference type="SUPFAM" id="SSF88946">
    <property type="entry name" value="Sigma2 domain of RNA polymerase sigma factors"/>
    <property type="match status" value="1"/>
</dbReference>
<keyword evidence="4" id="KW-0804">Transcription</keyword>
<dbReference type="EMBL" id="JAUJEB010000015">
    <property type="protein sequence ID" value="MDN5217374.1"/>
    <property type="molecule type" value="Genomic_DNA"/>
</dbReference>
<dbReference type="Proteomes" id="UP001172083">
    <property type="component" value="Unassembled WGS sequence"/>
</dbReference>
<keyword evidence="7" id="KW-1185">Reference proteome</keyword>
<keyword evidence="2" id="KW-0805">Transcription regulation</keyword>
<dbReference type="InterPro" id="IPR036388">
    <property type="entry name" value="WH-like_DNA-bd_sf"/>
</dbReference>
<dbReference type="Gene3D" id="1.10.10.10">
    <property type="entry name" value="Winged helix-like DNA-binding domain superfamily/Winged helix DNA-binding domain"/>
    <property type="match status" value="1"/>
</dbReference>
<comment type="caution">
    <text evidence="6">The sequence shown here is derived from an EMBL/GenBank/DDBJ whole genome shotgun (WGS) entry which is preliminary data.</text>
</comment>
<dbReference type="NCBIfam" id="TIGR02937">
    <property type="entry name" value="sigma70-ECF"/>
    <property type="match status" value="1"/>
</dbReference>
<dbReference type="PANTHER" id="PTHR43133:SF46">
    <property type="entry name" value="RNA POLYMERASE SIGMA-70 FACTOR ECF SUBFAMILY"/>
    <property type="match status" value="1"/>
</dbReference>
<evidence type="ECO:0000256" key="1">
    <source>
        <dbReference type="ARBA" id="ARBA00010641"/>
    </source>
</evidence>
<keyword evidence="3" id="KW-0731">Sigma factor</keyword>
<evidence type="ECO:0000313" key="6">
    <source>
        <dbReference type="EMBL" id="MDN5217374.1"/>
    </source>
</evidence>
<dbReference type="CDD" id="cd06171">
    <property type="entry name" value="Sigma70_r4"/>
    <property type="match status" value="1"/>
</dbReference>
<accession>A0ABT8LHT0</accession>
<dbReference type="Gene3D" id="1.10.1740.10">
    <property type="match status" value="1"/>
</dbReference>
<organism evidence="6 7">
    <name type="scientific">Agaribacillus aureus</name>
    <dbReference type="NCBI Taxonomy" id="3051825"/>
    <lineage>
        <taxon>Bacteria</taxon>
        <taxon>Pseudomonadati</taxon>
        <taxon>Bacteroidota</taxon>
        <taxon>Cytophagia</taxon>
        <taxon>Cytophagales</taxon>
        <taxon>Splendidivirgaceae</taxon>
        <taxon>Agaribacillus</taxon>
    </lineage>
</organism>
<evidence type="ECO:0000256" key="3">
    <source>
        <dbReference type="ARBA" id="ARBA00023082"/>
    </source>
</evidence>